<dbReference type="Proteomes" id="UP000182902">
    <property type="component" value="Unassembled WGS sequence"/>
</dbReference>
<keyword evidence="1" id="KW-0732">Signal</keyword>
<protein>
    <submittedName>
        <fullName evidence="2">Uncharacterized protein</fullName>
    </submittedName>
</protein>
<accession>A0A1H3P308</accession>
<feature type="chain" id="PRO_5010336330" evidence="1">
    <location>
        <begin position="25"/>
        <end position="91"/>
    </location>
</feature>
<evidence type="ECO:0000313" key="3">
    <source>
        <dbReference type="Proteomes" id="UP000182902"/>
    </source>
</evidence>
<reference evidence="2 3" key="1">
    <citation type="submission" date="2016-10" db="EMBL/GenBank/DDBJ databases">
        <authorList>
            <person name="de Groot N.N."/>
        </authorList>
    </citation>
    <scope>NUCLEOTIDE SEQUENCE [LARGE SCALE GENOMIC DNA]</scope>
    <source>
        <strain evidence="2 3">ICMP 14252</strain>
    </source>
</reference>
<evidence type="ECO:0000256" key="1">
    <source>
        <dbReference type="SAM" id="SignalP"/>
    </source>
</evidence>
<dbReference type="EMBL" id="FNOX01000006">
    <property type="protein sequence ID" value="SDY95175.1"/>
    <property type="molecule type" value="Genomic_DNA"/>
</dbReference>
<proteinExistence type="predicted"/>
<gene>
    <name evidence="2" type="ORF">SAMN05216247_10632</name>
</gene>
<organism evidence="2 3">
    <name type="scientific">Pseudomonas salomonii</name>
    <dbReference type="NCBI Taxonomy" id="191391"/>
    <lineage>
        <taxon>Bacteria</taxon>
        <taxon>Pseudomonadati</taxon>
        <taxon>Pseudomonadota</taxon>
        <taxon>Gammaproteobacteria</taxon>
        <taxon>Pseudomonadales</taxon>
        <taxon>Pseudomonadaceae</taxon>
        <taxon>Pseudomonas</taxon>
    </lineage>
</organism>
<name>A0A1H3P308_9PSED</name>
<dbReference type="AlphaFoldDB" id="A0A1H3P308"/>
<sequence length="91" mass="10203">MRFTRTFLASAVLAVLPAMVHATALDLSYEAPELEAVPHDAPVTAKSLFPVQTQAPVTFEYKCKGPRCQYEDDLEQRHEDQTTQSWSIGIH</sequence>
<evidence type="ECO:0000313" key="2">
    <source>
        <dbReference type="EMBL" id="SDY95175.1"/>
    </source>
</evidence>
<feature type="signal peptide" evidence="1">
    <location>
        <begin position="1"/>
        <end position="24"/>
    </location>
</feature>